<comment type="caution">
    <text evidence="1">The sequence shown here is derived from an EMBL/GenBank/DDBJ whole genome shotgun (WGS) entry which is preliminary data.</text>
</comment>
<reference evidence="1" key="1">
    <citation type="submission" date="2021-01" db="EMBL/GenBank/DDBJ databases">
        <title>Whole genome shotgun sequence of Spirilliplanes yamanashiensis NBRC 15828.</title>
        <authorList>
            <person name="Komaki H."/>
            <person name="Tamura T."/>
        </authorList>
    </citation>
    <scope>NUCLEOTIDE SEQUENCE</scope>
    <source>
        <strain evidence="1">NBRC 15828</strain>
    </source>
</reference>
<organism evidence="1 2">
    <name type="scientific">Spirilliplanes yamanashiensis</name>
    <dbReference type="NCBI Taxonomy" id="42233"/>
    <lineage>
        <taxon>Bacteria</taxon>
        <taxon>Bacillati</taxon>
        <taxon>Actinomycetota</taxon>
        <taxon>Actinomycetes</taxon>
        <taxon>Micromonosporales</taxon>
        <taxon>Micromonosporaceae</taxon>
        <taxon>Spirilliplanes</taxon>
    </lineage>
</organism>
<evidence type="ECO:0000313" key="1">
    <source>
        <dbReference type="EMBL" id="GIJ03993.1"/>
    </source>
</evidence>
<evidence type="ECO:0000313" key="2">
    <source>
        <dbReference type="Proteomes" id="UP000652013"/>
    </source>
</evidence>
<name>A0A8J3Y8R2_9ACTN</name>
<dbReference type="AlphaFoldDB" id="A0A8J3Y8R2"/>
<dbReference type="PANTHER" id="PTHR38479">
    <property type="entry name" value="LMO0824 PROTEIN"/>
    <property type="match status" value="1"/>
</dbReference>
<protein>
    <recommendedName>
        <fullName evidence="3">Winged helix DNA-binding domain-containing protein</fullName>
    </recommendedName>
</protein>
<dbReference type="PANTHER" id="PTHR38479:SF2">
    <property type="entry name" value="WINGED HELIX DNA-BINDING DOMAIN-CONTAINING PROTEIN"/>
    <property type="match status" value="1"/>
</dbReference>
<proteinExistence type="predicted"/>
<dbReference type="Pfam" id="PF06224">
    <property type="entry name" value="AlkZ-like"/>
    <property type="match status" value="1"/>
</dbReference>
<gene>
    <name evidence="1" type="ORF">Sya03_33450</name>
</gene>
<dbReference type="InterPro" id="IPR009351">
    <property type="entry name" value="AlkZ-like"/>
</dbReference>
<dbReference type="Proteomes" id="UP000652013">
    <property type="component" value="Unassembled WGS sequence"/>
</dbReference>
<accession>A0A8J3Y8R2</accession>
<keyword evidence="2" id="KW-1185">Reference proteome</keyword>
<dbReference type="RefSeq" id="WP_239107592.1">
    <property type="nucleotide sequence ID" value="NZ_BAAAGJ010000002.1"/>
</dbReference>
<dbReference type="EMBL" id="BOOY01000025">
    <property type="protein sequence ID" value="GIJ03993.1"/>
    <property type="molecule type" value="Genomic_DNA"/>
</dbReference>
<evidence type="ECO:0008006" key="3">
    <source>
        <dbReference type="Google" id="ProtNLM"/>
    </source>
</evidence>
<sequence length="361" mass="37923">MRTDRSRVMAYRIAAHELHRADVPPSRLRVLDLGVQDAAGSARLALAARTTAPLDDDELVLVWATRGAPHLLRRADVPALAAALWPVSDADATARIATNAIKEGARLGLAAFTAAAQAMRDVVTGPVPRGEVSTAVTARIPDSLSHDCVPCGARHVSGALFQQVGIFAGVSVEPRRTGAVLAPLPDRPPVPAAAHGTAGLIRSYLELHGPASPADAAAFLGSTRTALKDVWPDGLAEVDVDGRRGFLPEDALAALRDAPEPDMVRLLPPMDPLLQGRDRDVLVPVREHQKALWRIIANPGAVLVGADIAGTWRARLTGRRLAVTVTPFARPAKSLTAAVEREAGVLAAARGAADVTVTVED</sequence>